<dbReference type="AlphaFoldDB" id="A0A1M5ESD1"/>
<dbReference type="EMBL" id="FQWB01000001">
    <property type="protein sequence ID" value="SHF82165.1"/>
    <property type="molecule type" value="Genomic_DNA"/>
</dbReference>
<organism evidence="2 3">
    <name type="scientific">Flavobacterium fluvii</name>
    <dbReference type="NCBI Taxonomy" id="468056"/>
    <lineage>
        <taxon>Bacteria</taxon>
        <taxon>Pseudomonadati</taxon>
        <taxon>Bacteroidota</taxon>
        <taxon>Flavobacteriia</taxon>
        <taxon>Flavobacteriales</taxon>
        <taxon>Flavobacteriaceae</taxon>
        <taxon>Flavobacterium</taxon>
    </lineage>
</organism>
<dbReference type="Pfam" id="PF06114">
    <property type="entry name" value="Peptidase_M78"/>
    <property type="match status" value="1"/>
</dbReference>
<keyword evidence="3" id="KW-1185">Reference proteome</keyword>
<dbReference type="PANTHER" id="PTHR43236:SF1">
    <property type="entry name" value="BLL7220 PROTEIN"/>
    <property type="match status" value="1"/>
</dbReference>
<evidence type="ECO:0000259" key="1">
    <source>
        <dbReference type="Pfam" id="PF06114"/>
    </source>
</evidence>
<name>A0A1M5ESD1_9FLAO</name>
<evidence type="ECO:0000313" key="3">
    <source>
        <dbReference type="Proteomes" id="UP000184516"/>
    </source>
</evidence>
<dbReference type="PANTHER" id="PTHR43236">
    <property type="entry name" value="ANTITOXIN HIGA1"/>
    <property type="match status" value="1"/>
</dbReference>
<gene>
    <name evidence="2" type="ORF">SAMN05443549_101463</name>
</gene>
<protein>
    <recommendedName>
        <fullName evidence="1">IrrE N-terminal-like domain-containing protein</fullName>
    </recommendedName>
</protein>
<dbReference type="OrthoDB" id="9794834at2"/>
<reference evidence="3" key="1">
    <citation type="submission" date="2016-11" db="EMBL/GenBank/DDBJ databases">
        <authorList>
            <person name="Varghese N."/>
            <person name="Submissions S."/>
        </authorList>
    </citation>
    <scope>NUCLEOTIDE SEQUENCE [LARGE SCALE GENOMIC DNA]</scope>
    <source>
        <strain evidence="3">DSM 19978</strain>
    </source>
</reference>
<dbReference type="STRING" id="468056.SAMN05443549_101463"/>
<dbReference type="Gene3D" id="1.10.10.2910">
    <property type="match status" value="1"/>
</dbReference>
<dbReference type="InterPro" id="IPR052345">
    <property type="entry name" value="Rad_response_metalloprotease"/>
</dbReference>
<dbReference type="Proteomes" id="UP000184516">
    <property type="component" value="Unassembled WGS sequence"/>
</dbReference>
<dbReference type="RefSeq" id="WP_084546072.1">
    <property type="nucleotide sequence ID" value="NZ_FQWB01000001.1"/>
</dbReference>
<feature type="domain" description="IrrE N-terminal-like" evidence="1">
    <location>
        <begin position="31"/>
        <end position="165"/>
    </location>
</feature>
<dbReference type="InterPro" id="IPR010359">
    <property type="entry name" value="IrrE_HExxH"/>
</dbReference>
<accession>A0A1M5ESD1</accession>
<evidence type="ECO:0000313" key="2">
    <source>
        <dbReference type="EMBL" id="SHF82165.1"/>
    </source>
</evidence>
<sequence length="172" mass="19755">MLYRHIEEKADEVLKNENFYTAGFDIFKFIKKLNIEVVPKKFSDDISGFLAINNGKVVISFNENEGKERKRFTVAHELGHFFLHSKNQPLFIDKTPKIMYRNNASSTGEVLIEREANAFAAALLMPQKLIIEEIDKLQENDASKIISKLADKFKVSEQAMSFRLSNLGYYIG</sequence>
<proteinExistence type="predicted"/>